<keyword evidence="1" id="KW-1133">Transmembrane helix</keyword>
<organism evidence="2 3">
    <name type="scientific">Solanum commersonii</name>
    <name type="common">Commerson's wild potato</name>
    <name type="synonym">Commerson's nightshade</name>
    <dbReference type="NCBI Taxonomy" id="4109"/>
    <lineage>
        <taxon>Eukaryota</taxon>
        <taxon>Viridiplantae</taxon>
        <taxon>Streptophyta</taxon>
        <taxon>Embryophyta</taxon>
        <taxon>Tracheophyta</taxon>
        <taxon>Spermatophyta</taxon>
        <taxon>Magnoliopsida</taxon>
        <taxon>eudicotyledons</taxon>
        <taxon>Gunneridae</taxon>
        <taxon>Pentapetalae</taxon>
        <taxon>asterids</taxon>
        <taxon>lamiids</taxon>
        <taxon>Solanales</taxon>
        <taxon>Solanaceae</taxon>
        <taxon>Solanoideae</taxon>
        <taxon>Solaneae</taxon>
        <taxon>Solanum</taxon>
    </lineage>
</organism>
<comment type="caution">
    <text evidence="2">The sequence shown here is derived from an EMBL/GenBank/DDBJ whole genome shotgun (WGS) entry which is preliminary data.</text>
</comment>
<name>A0A9J5ZG25_SOLCO</name>
<dbReference type="Proteomes" id="UP000824120">
    <property type="component" value="Chromosome 4"/>
</dbReference>
<keyword evidence="1" id="KW-0812">Transmembrane</keyword>
<proteinExistence type="predicted"/>
<dbReference type="AlphaFoldDB" id="A0A9J5ZG25"/>
<feature type="transmembrane region" description="Helical" evidence="1">
    <location>
        <begin position="47"/>
        <end position="70"/>
    </location>
</feature>
<accession>A0A9J5ZG25</accession>
<evidence type="ECO:0000313" key="2">
    <source>
        <dbReference type="EMBL" id="KAG5611373.1"/>
    </source>
</evidence>
<keyword evidence="3" id="KW-1185">Reference proteome</keyword>
<reference evidence="2 3" key="1">
    <citation type="submission" date="2020-09" db="EMBL/GenBank/DDBJ databases">
        <title>De no assembly of potato wild relative species, Solanum commersonii.</title>
        <authorList>
            <person name="Cho K."/>
        </authorList>
    </citation>
    <scope>NUCLEOTIDE SEQUENCE [LARGE SCALE GENOMIC DNA]</scope>
    <source>
        <strain evidence="2">LZ3.2</strain>
        <tissue evidence="2">Leaf</tissue>
    </source>
</reference>
<evidence type="ECO:0000313" key="3">
    <source>
        <dbReference type="Proteomes" id="UP000824120"/>
    </source>
</evidence>
<dbReference type="EMBL" id="JACXVP010000004">
    <property type="protein sequence ID" value="KAG5611373.1"/>
    <property type="molecule type" value="Genomic_DNA"/>
</dbReference>
<sequence length="84" mass="10065">MKRGGQGIYIGPLGRHSCHLTKYFENKSIDDEHEKFLRHYFRFKHDFLPIVAIVFVRYTIVFGFTFAFAIKAFKFQMRQKDATR</sequence>
<protein>
    <submittedName>
        <fullName evidence="2">Uncharacterized protein</fullName>
    </submittedName>
</protein>
<dbReference type="PANTHER" id="PTHR48040:SF32">
    <property type="entry name" value="PLEIOTROPIC DRUG RESISTANCE PROTEIN 1-LIKE ISOFORM X1"/>
    <property type="match status" value="1"/>
</dbReference>
<evidence type="ECO:0000256" key="1">
    <source>
        <dbReference type="SAM" id="Phobius"/>
    </source>
</evidence>
<gene>
    <name evidence="2" type="ORF">H5410_022654</name>
</gene>
<keyword evidence="1" id="KW-0472">Membrane</keyword>
<dbReference type="PANTHER" id="PTHR48040">
    <property type="entry name" value="PLEIOTROPIC DRUG RESISTANCE PROTEIN 1-LIKE ISOFORM X1"/>
    <property type="match status" value="1"/>
</dbReference>